<dbReference type="EMBL" id="ASWA01000002">
    <property type="protein sequence ID" value="EOT70007.1"/>
    <property type="molecule type" value="Genomic_DNA"/>
</dbReference>
<evidence type="ECO:0000313" key="7">
    <source>
        <dbReference type="Proteomes" id="UP000014148"/>
    </source>
</evidence>
<keyword evidence="2" id="KW-0812">Transmembrane</keyword>
<keyword evidence="7" id="KW-1185">Reference proteome</keyword>
<feature type="domain" description="CAAX prenyl protease 2/Lysostaphin resistance protein A-like" evidence="3">
    <location>
        <begin position="168"/>
        <end position="241"/>
    </location>
</feature>
<feature type="transmembrane region" description="Helical" evidence="2">
    <location>
        <begin position="54"/>
        <end position="80"/>
    </location>
</feature>
<evidence type="ECO:0000259" key="3">
    <source>
        <dbReference type="Pfam" id="PF02517"/>
    </source>
</evidence>
<evidence type="ECO:0000313" key="5">
    <source>
        <dbReference type="EMBL" id="EOT70007.1"/>
    </source>
</evidence>
<dbReference type="Proteomes" id="UP000014148">
    <property type="component" value="Unassembled WGS sequence"/>
</dbReference>
<keyword evidence="2" id="KW-0472">Membrane</keyword>
<feature type="transmembrane region" description="Helical" evidence="2">
    <location>
        <begin position="96"/>
        <end position="120"/>
    </location>
</feature>
<proteinExistence type="inferred from homology"/>
<keyword evidence="2" id="KW-1133">Transmembrane helix</keyword>
<feature type="transmembrane region" description="Helical" evidence="2">
    <location>
        <begin position="182"/>
        <end position="199"/>
    </location>
</feature>
<comment type="caution">
    <text evidence="4">The sequence shown here is derived from an EMBL/GenBank/DDBJ whole genome shotgun (WGS) entry which is preliminary data.</text>
</comment>
<reference evidence="5 7" key="2">
    <citation type="submission" date="2013-03" db="EMBL/GenBank/DDBJ databases">
        <title>The Genome Sequence of Enterococcus malodoratus ATCC_43197 (PacBio/Illumina hybrid assembly).</title>
        <authorList>
            <consortium name="The Broad Institute Genomics Platform"/>
            <consortium name="The Broad Institute Genome Sequencing Center for Infectious Disease"/>
            <person name="Earl A."/>
            <person name="Russ C."/>
            <person name="Gilmore M."/>
            <person name="Surin D."/>
            <person name="Walker B."/>
            <person name="Young S."/>
            <person name="Zeng Q."/>
            <person name="Gargeya S."/>
            <person name="Fitzgerald M."/>
            <person name="Haas B."/>
            <person name="Abouelleil A."/>
            <person name="Allen A.W."/>
            <person name="Alvarado L."/>
            <person name="Arachchi H.M."/>
            <person name="Berlin A.M."/>
            <person name="Chapman S.B."/>
            <person name="Gainer-Dewar J."/>
            <person name="Goldberg J."/>
            <person name="Griggs A."/>
            <person name="Gujja S."/>
            <person name="Hansen M."/>
            <person name="Howarth C."/>
            <person name="Imamovic A."/>
            <person name="Ireland A."/>
            <person name="Larimer J."/>
            <person name="McCowan C."/>
            <person name="Murphy C."/>
            <person name="Pearson M."/>
            <person name="Poon T.W."/>
            <person name="Priest M."/>
            <person name="Roberts A."/>
            <person name="Saif S."/>
            <person name="Shea T."/>
            <person name="Sisk P."/>
            <person name="Sykes S."/>
            <person name="Wortman J."/>
            <person name="Nusbaum C."/>
            <person name="Birren B."/>
        </authorList>
    </citation>
    <scope>NUCLEOTIDE SEQUENCE [LARGE SCALE GENOMIC DNA]</scope>
    <source>
        <strain evidence="5 7">ATCC 43197</strain>
    </source>
</reference>
<evidence type="ECO:0000256" key="1">
    <source>
        <dbReference type="ARBA" id="ARBA00009067"/>
    </source>
</evidence>
<protein>
    <recommendedName>
        <fullName evidence="3">CAAX prenyl protease 2/Lysostaphin resistance protein A-like domain-containing protein</fullName>
    </recommendedName>
</protein>
<reference evidence="4 6" key="1">
    <citation type="submission" date="2013-02" db="EMBL/GenBank/DDBJ databases">
        <title>The Genome Sequence of Enterococcus malodoratus ATCC_43197.</title>
        <authorList>
            <consortium name="The Broad Institute Genome Sequencing Platform"/>
            <consortium name="The Broad Institute Genome Sequencing Center for Infectious Disease"/>
            <person name="Earl A.M."/>
            <person name="Gilmore M.S."/>
            <person name="Lebreton F."/>
            <person name="Walker B."/>
            <person name="Young S.K."/>
            <person name="Zeng Q."/>
            <person name="Gargeya S."/>
            <person name="Fitzgerald M."/>
            <person name="Haas B."/>
            <person name="Abouelleil A."/>
            <person name="Alvarado L."/>
            <person name="Arachchi H.M."/>
            <person name="Berlin A.M."/>
            <person name="Chapman S.B."/>
            <person name="Dewar J."/>
            <person name="Goldberg J."/>
            <person name="Griggs A."/>
            <person name="Gujja S."/>
            <person name="Hansen M."/>
            <person name="Howarth C."/>
            <person name="Imamovic A."/>
            <person name="Larimer J."/>
            <person name="McCowan C."/>
            <person name="Murphy C."/>
            <person name="Neiman D."/>
            <person name="Pearson M."/>
            <person name="Priest M."/>
            <person name="Roberts A."/>
            <person name="Saif S."/>
            <person name="Shea T."/>
            <person name="Sisk P."/>
            <person name="Sykes S."/>
            <person name="Wortman J."/>
            <person name="Nusbaum C."/>
            <person name="Birren B."/>
        </authorList>
    </citation>
    <scope>NUCLEOTIDE SEQUENCE [LARGE SCALE GENOMIC DNA]</scope>
    <source>
        <strain evidence="4 6">ATCC 43197</strain>
    </source>
</reference>
<dbReference type="EMBL" id="AJAK01000031">
    <property type="protein sequence ID" value="EOH71969.1"/>
    <property type="molecule type" value="Genomic_DNA"/>
</dbReference>
<name>R2R7S4_9ENTE</name>
<dbReference type="GO" id="GO:0004175">
    <property type="term" value="F:endopeptidase activity"/>
    <property type="evidence" value="ECO:0007669"/>
    <property type="project" value="UniProtKB-ARBA"/>
</dbReference>
<dbReference type="Proteomes" id="UP000013783">
    <property type="component" value="Unassembled WGS sequence"/>
</dbReference>
<dbReference type="STRING" id="71451.RV07_GL000003"/>
<feature type="transmembrane region" description="Helical" evidence="2">
    <location>
        <begin position="152"/>
        <end position="170"/>
    </location>
</feature>
<dbReference type="AlphaFoldDB" id="R2R7S4"/>
<accession>R2R7S4</accession>
<dbReference type="PATRIC" id="fig|1158601.3.peg.4221"/>
<feature type="transmembrane region" description="Helical" evidence="2">
    <location>
        <begin position="29"/>
        <end position="48"/>
    </location>
</feature>
<dbReference type="Pfam" id="PF02517">
    <property type="entry name" value="Rce1-like"/>
    <property type="match status" value="1"/>
</dbReference>
<dbReference type="RefSeq" id="WP_010743024.1">
    <property type="nucleotide sequence ID" value="NZ_KB946253.1"/>
</dbReference>
<feature type="transmembrane region" description="Helical" evidence="2">
    <location>
        <begin position="229"/>
        <end position="249"/>
    </location>
</feature>
<dbReference type="OrthoDB" id="2661755at2"/>
<comment type="similarity">
    <text evidence="1">Belongs to the UPF0177 family.</text>
</comment>
<sequence>MDKHFFIEKKNDSLDFPFYNGKPKTINTAQWAIILGILFIGFLISSFWDPNTSSSLAFLVIIVFSFMKLFFGIGSLALFAGKDAFLLFRKFKPKDLLFLAGILIVDFLYAGAAVVIVNLFDPAKANPAEVSSTQAHGLELFLINTLSNIPNLLGEEFLALLPFLAFLYFFYQRAHWSRNKSIAMALLLSSIIFGLLHLPTYQWNWLQVIFVIGLGRSIETAAYIRTKSIWASFLVHFMFDTLAFLVGFLA</sequence>
<dbReference type="InterPro" id="IPR003675">
    <property type="entry name" value="Rce1/LyrA-like_dom"/>
</dbReference>
<gene>
    <name evidence="5" type="ORF">I585_01486</name>
    <name evidence="4" type="ORF">UAI_04253</name>
</gene>
<evidence type="ECO:0000313" key="4">
    <source>
        <dbReference type="EMBL" id="EOH71969.1"/>
    </source>
</evidence>
<dbReference type="GO" id="GO:0080120">
    <property type="term" value="P:CAAX-box protein maturation"/>
    <property type="evidence" value="ECO:0007669"/>
    <property type="project" value="UniProtKB-ARBA"/>
</dbReference>
<evidence type="ECO:0000313" key="6">
    <source>
        <dbReference type="Proteomes" id="UP000013783"/>
    </source>
</evidence>
<evidence type="ECO:0000256" key="2">
    <source>
        <dbReference type="SAM" id="Phobius"/>
    </source>
</evidence>
<organism evidence="4 6">
    <name type="scientific">Enterococcus malodoratus ATCC 43197</name>
    <dbReference type="NCBI Taxonomy" id="1158601"/>
    <lineage>
        <taxon>Bacteria</taxon>
        <taxon>Bacillati</taxon>
        <taxon>Bacillota</taxon>
        <taxon>Bacilli</taxon>
        <taxon>Lactobacillales</taxon>
        <taxon>Enterococcaceae</taxon>
        <taxon>Enterococcus</taxon>
    </lineage>
</organism>
<dbReference type="eggNOG" id="COG1266">
    <property type="taxonomic scope" value="Bacteria"/>
</dbReference>